<dbReference type="InterPro" id="IPR047127">
    <property type="entry name" value="MutT-like"/>
</dbReference>
<dbReference type="PANTHER" id="PTHR47707">
    <property type="entry name" value="8-OXO-DGTP DIPHOSPHATASE"/>
    <property type="match status" value="1"/>
</dbReference>
<evidence type="ECO:0000256" key="12">
    <source>
        <dbReference type="RuleBase" id="RU003476"/>
    </source>
</evidence>
<evidence type="ECO:0000256" key="2">
    <source>
        <dbReference type="ARBA" id="ARBA00005582"/>
    </source>
</evidence>
<evidence type="ECO:0000313" key="15">
    <source>
        <dbReference type="Proteomes" id="UP000313948"/>
    </source>
</evidence>
<dbReference type="PANTHER" id="PTHR47707:SF1">
    <property type="entry name" value="NUDIX HYDROLASE FAMILY PROTEIN"/>
    <property type="match status" value="1"/>
</dbReference>
<comment type="cofactor">
    <cofactor evidence="1">
        <name>Mg(2+)</name>
        <dbReference type="ChEBI" id="CHEBI:18420"/>
    </cofactor>
</comment>
<evidence type="ECO:0000256" key="4">
    <source>
        <dbReference type="ARBA" id="ARBA00022705"/>
    </source>
</evidence>
<dbReference type="Gene3D" id="3.90.79.10">
    <property type="entry name" value="Nucleoside Triphosphate Pyrophosphohydrolase"/>
    <property type="match status" value="1"/>
</dbReference>
<organism evidence="14 15">
    <name type="scientific">Georgenia wutianyii</name>
    <dbReference type="NCBI Taxonomy" id="2585135"/>
    <lineage>
        <taxon>Bacteria</taxon>
        <taxon>Bacillati</taxon>
        <taxon>Actinomycetota</taxon>
        <taxon>Actinomycetes</taxon>
        <taxon>Micrococcales</taxon>
        <taxon>Bogoriellaceae</taxon>
        <taxon>Georgenia</taxon>
    </lineage>
</organism>
<dbReference type="EMBL" id="CP040899">
    <property type="protein sequence ID" value="QDB80881.1"/>
    <property type="molecule type" value="Genomic_DNA"/>
</dbReference>
<keyword evidence="5" id="KW-0479">Metal-binding</keyword>
<evidence type="ECO:0000256" key="1">
    <source>
        <dbReference type="ARBA" id="ARBA00001946"/>
    </source>
</evidence>
<evidence type="ECO:0000256" key="6">
    <source>
        <dbReference type="ARBA" id="ARBA00022763"/>
    </source>
</evidence>
<dbReference type="EC" id="3.6.1.55" evidence="11"/>
<evidence type="ECO:0000256" key="7">
    <source>
        <dbReference type="ARBA" id="ARBA00022801"/>
    </source>
</evidence>
<evidence type="ECO:0000313" key="14">
    <source>
        <dbReference type="EMBL" id="QDB80881.1"/>
    </source>
</evidence>
<keyword evidence="7 12" id="KW-0378">Hydrolase</keyword>
<dbReference type="PROSITE" id="PS51462">
    <property type="entry name" value="NUDIX"/>
    <property type="match status" value="1"/>
</dbReference>
<keyword evidence="6" id="KW-0227">DNA damage</keyword>
<evidence type="ECO:0000256" key="10">
    <source>
        <dbReference type="ARBA" id="ARBA00035861"/>
    </source>
</evidence>
<evidence type="ECO:0000256" key="11">
    <source>
        <dbReference type="ARBA" id="ARBA00038905"/>
    </source>
</evidence>
<gene>
    <name evidence="14" type="ORF">FE251_14855</name>
</gene>
<evidence type="ECO:0000256" key="3">
    <source>
        <dbReference type="ARBA" id="ARBA00022457"/>
    </source>
</evidence>
<dbReference type="InterPro" id="IPR015797">
    <property type="entry name" value="NUDIX_hydrolase-like_dom_sf"/>
</dbReference>
<sequence>MVVAAAVVDDLVAPRRLLAARRSAPSDLAGMWELPGGKVEPGEDPAAALHREIREELGVDLTLGPPLPGPLAGDWPINDRLRLRVWLALTDGEPRPLLDHDDVLWVDAPGAAGLRWLPADGPVVAAVGLAR</sequence>
<dbReference type="PROSITE" id="PS00893">
    <property type="entry name" value="NUDIX_BOX"/>
    <property type="match status" value="1"/>
</dbReference>
<dbReference type="InterPro" id="IPR000086">
    <property type="entry name" value="NUDIX_hydrolase_dom"/>
</dbReference>
<evidence type="ECO:0000256" key="8">
    <source>
        <dbReference type="ARBA" id="ARBA00022842"/>
    </source>
</evidence>
<keyword evidence="3" id="KW-0515">Mutator protein</keyword>
<dbReference type="Proteomes" id="UP000313948">
    <property type="component" value="Chromosome"/>
</dbReference>
<dbReference type="PRINTS" id="PR00502">
    <property type="entry name" value="NUDIXFAMILY"/>
</dbReference>
<name>A0ABX5VQW7_9MICO</name>
<keyword evidence="4" id="KW-0235">DNA replication</keyword>
<evidence type="ECO:0000256" key="5">
    <source>
        <dbReference type="ARBA" id="ARBA00022723"/>
    </source>
</evidence>
<dbReference type="Pfam" id="PF00293">
    <property type="entry name" value="NUDIX"/>
    <property type="match status" value="1"/>
</dbReference>
<comment type="catalytic activity">
    <reaction evidence="10">
        <text>8-oxo-dGTP + H2O = 8-oxo-dGMP + diphosphate + H(+)</text>
        <dbReference type="Rhea" id="RHEA:31575"/>
        <dbReference type="ChEBI" id="CHEBI:15377"/>
        <dbReference type="ChEBI" id="CHEBI:15378"/>
        <dbReference type="ChEBI" id="CHEBI:33019"/>
        <dbReference type="ChEBI" id="CHEBI:63224"/>
        <dbReference type="ChEBI" id="CHEBI:77896"/>
        <dbReference type="EC" id="3.6.1.55"/>
    </reaction>
</comment>
<keyword evidence="9" id="KW-0234">DNA repair</keyword>
<protein>
    <recommendedName>
        <fullName evidence="11">8-oxo-dGTP diphosphatase</fullName>
        <ecNumber evidence="11">3.6.1.55</ecNumber>
    </recommendedName>
</protein>
<keyword evidence="15" id="KW-1185">Reference proteome</keyword>
<keyword evidence="8" id="KW-0460">Magnesium</keyword>
<evidence type="ECO:0000256" key="9">
    <source>
        <dbReference type="ARBA" id="ARBA00023204"/>
    </source>
</evidence>
<comment type="similarity">
    <text evidence="2 12">Belongs to the Nudix hydrolase family.</text>
</comment>
<evidence type="ECO:0000259" key="13">
    <source>
        <dbReference type="PROSITE" id="PS51462"/>
    </source>
</evidence>
<dbReference type="InterPro" id="IPR020084">
    <property type="entry name" value="NUDIX_hydrolase_CS"/>
</dbReference>
<dbReference type="SUPFAM" id="SSF55811">
    <property type="entry name" value="Nudix"/>
    <property type="match status" value="1"/>
</dbReference>
<dbReference type="InterPro" id="IPR020476">
    <property type="entry name" value="Nudix_hydrolase"/>
</dbReference>
<reference evidence="14 15" key="1">
    <citation type="submission" date="2019-05" db="EMBL/GenBank/DDBJ databases">
        <title>Georgenia *** sp. nov., and Georgenia *** sp. nov., isolated from the intestinal contents of plateau pika (Ochotona curzoniae) in the Qinghai-Tibet plateau of China.</title>
        <authorList>
            <person name="Tian Z."/>
        </authorList>
    </citation>
    <scope>NUCLEOTIDE SEQUENCE [LARGE SCALE GENOMIC DNA]</scope>
    <source>
        <strain evidence="14 15">Z294</strain>
    </source>
</reference>
<feature type="domain" description="Nudix hydrolase" evidence="13">
    <location>
        <begin position="1"/>
        <end position="131"/>
    </location>
</feature>
<proteinExistence type="inferred from homology"/>
<accession>A0ABX5VQW7</accession>
<dbReference type="CDD" id="cd03425">
    <property type="entry name" value="NUDIX_MutT_NudA_like"/>
    <property type="match status" value="1"/>
</dbReference>